<dbReference type="eggNOG" id="COG1629">
    <property type="taxonomic scope" value="Bacteria"/>
</dbReference>
<reference evidence="11 12" key="1">
    <citation type="journal article" date="2011" name="Stand. Genomic Sci.">
        <title>Complete genome sequence of Haliscomenobacter hydrossis type strain (O).</title>
        <authorList>
            <consortium name="US DOE Joint Genome Institute (JGI-PGF)"/>
            <person name="Daligault H."/>
            <person name="Lapidus A."/>
            <person name="Zeytun A."/>
            <person name="Nolan M."/>
            <person name="Lucas S."/>
            <person name="Del Rio T.G."/>
            <person name="Tice H."/>
            <person name="Cheng J.F."/>
            <person name="Tapia R."/>
            <person name="Han C."/>
            <person name="Goodwin L."/>
            <person name="Pitluck S."/>
            <person name="Liolios K."/>
            <person name="Pagani I."/>
            <person name="Ivanova N."/>
            <person name="Huntemann M."/>
            <person name="Mavromatis K."/>
            <person name="Mikhailova N."/>
            <person name="Pati A."/>
            <person name="Chen A."/>
            <person name="Palaniappan K."/>
            <person name="Land M."/>
            <person name="Hauser L."/>
            <person name="Brambilla E.M."/>
            <person name="Rohde M."/>
            <person name="Verbarg S."/>
            <person name="Goker M."/>
            <person name="Bristow J."/>
            <person name="Eisen J.A."/>
            <person name="Markowitz V."/>
            <person name="Hugenholtz P."/>
            <person name="Kyrpides N.C."/>
            <person name="Klenk H.P."/>
            <person name="Woyke T."/>
        </authorList>
    </citation>
    <scope>NUCLEOTIDE SEQUENCE [LARGE SCALE GENOMIC DNA]</scope>
    <source>
        <strain evidence="12">ATCC 27775 / DSM 1100 / LMG 10767 / O</strain>
    </source>
</reference>
<dbReference type="GO" id="GO:0044718">
    <property type="term" value="P:siderophore transmembrane transport"/>
    <property type="evidence" value="ECO:0007669"/>
    <property type="project" value="TreeGrafter"/>
</dbReference>
<name>F4L3I3_HALH1</name>
<dbReference type="SUPFAM" id="SSF56935">
    <property type="entry name" value="Porins"/>
    <property type="match status" value="1"/>
</dbReference>
<evidence type="ECO:0000256" key="4">
    <source>
        <dbReference type="ARBA" id="ARBA00022692"/>
    </source>
</evidence>
<dbReference type="Pfam" id="PF07715">
    <property type="entry name" value="Plug"/>
    <property type="match status" value="1"/>
</dbReference>
<keyword evidence="6 8" id="KW-0472">Membrane</keyword>
<sequence>MKLSLPKQGLLLALRSFCLLFGLLLSLQANAQRTLNGTISDAKTDEVLIGASVTVKNTVRGTVTDVDGKFSLVLGDGENTLIVSYTGYPTTEVDVTNQTNLSLTLEADVIGLSEVMVTGLGVTKERRFLTSSQQAVKSSELIKAREPNNIAGLVGKIAGLTIGLNSEMLRRPNVVLRGSGDILYVVDGVPINSDTWNINTDDVEHYTVLKGATASAIYGFRGRNGAILITSKKGSKNPRGFSVEFNSSSMMENGFNSLPTTQDEYGPGDHGIYEFVDGKGGGKNDNDYDVWGPPLDGRLLPQYDSPVDPATGKLIPTPWIPRGKDNLERFLRPGFLFNNSVAVSSSTDRSDLRFSLGHMNQTGIVPNTNLNITNFNANIGYNFTDRLRFEANINYNRQYTDNIPDANYGPNSLIYNITTWAGADWDVDDMKQIWQPGKEGVQQIYAEYQRYNNPWFMANHWLRGHYNNNTYGYLSLSYKITPDLKLIARNGVNTYDLLRTEKMPYSAGAYGRDERRGDYREDRRSLFENNTDVMLDFSRTFNKIRVNVLGGGAVRTFKYTTNYASTDYLITPGVYNFANSANPVRAFGYNANMLVTSGYYSADVTLNKYLTLSHTGRVDRISTLPTENQTFFYPSLGFNSIVTEYVKLGPISLLKLRGAYANVKDGLTQATIGAAGASVLGYGENYSSVYNGPSYANAEPYSTPLGYNNAPAAYYTNTLSNAALDRNSREEFELGADIGLFKNMVNVEFTYFNVKEGPLIFARPISETSGYTAQQVNGIVTRRKGVEITLSADPFKNKSGLRWNPMVNFSTLRERWVKFYTDENGNELTQLDPWRQIGDRVDEINSVGYLFTQDGQIINDAGGRPIRLASVNGNARKLLGHMDPDFVWSFINRFSVKNWTLQFQFDGRVGGVIANYIQRQTFRGGRHIETTEGAMGIARLEDTKGNRTWVGEGVQLVSGTIKTDDYGNITNYNELVFKPNDTKTFLQDWISRYYQDDENNLMSRSFAKLREITLTYKVPLKSKSFFNQMTVSLVARNLLYFAEKKDVDLDRYIGRQSSSDFDTPTTKRYGVNFNFTF</sequence>
<accession>F4L3I3</accession>
<proteinExistence type="inferred from homology"/>
<dbReference type="NCBIfam" id="TIGR04056">
    <property type="entry name" value="OMP_RagA_SusC"/>
    <property type="match status" value="1"/>
</dbReference>
<dbReference type="GO" id="GO:0009279">
    <property type="term" value="C:cell outer membrane"/>
    <property type="evidence" value="ECO:0007669"/>
    <property type="project" value="UniProtKB-SubCell"/>
</dbReference>
<dbReference type="InterPro" id="IPR039426">
    <property type="entry name" value="TonB-dep_rcpt-like"/>
</dbReference>
<evidence type="ECO:0000256" key="1">
    <source>
        <dbReference type="ARBA" id="ARBA00004571"/>
    </source>
</evidence>
<evidence type="ECO:0000256" key="7">
    <source>
        <dbReference type="ARBA" id="ARBA00023237"/>
    </source>
</evidence>
<dbReference type="KEGG" id="hhy:Halhy_5134"/>
<gene>
    <name evidence="11" type="ordered locus">Halhy_5134</name>
</gene>
<dbReference type="PANTHER" id="PTHR30069">
    <property type="entry name" value="TONB-DEPENDENT OUTER MEMBRANE RECEPTOR"/>
    <property type="match status" value="1"/>
</dbReference>
<protein>
    <submittedName>
        <fullName evidence="11">TonB-dependent receptor plug</fullName>
    </submittedName>
</protein>
<feature type="domain" description="TonB-dependent receptor plug" evidence="10">
    <location>
        <begin position="133"/>
        <end position="225"/>
    </location>
</feature>
<comment type="similarity">
    <text evidence="8">Belongs to the TonB-dependent receptor family.</text>
</comment>
<keyword evidence="12" id="KW-1185">Reference proteome</keyword>
<dbReference type="InterPro" id="IPR023996">
    <property type="entry name" value="TonB-dep_OMP_SusC/RagA"/>
</dbReference>
<keyword evidence="4 8" id="KW-0812">Transmembrane</keyword>
<dbReference type="Proteomes" id="UP000008461">
    <property type="component" value="Chromosome"/>
</dbReference>
<evidence type="ECO:0000313" key="12">
    <source>
        <dbReference type="Proteomes" id="UP000008461"/>
    </source>
</evidence>
<dbReference type="HOGENOM" id="CLU_004317_2_1_10"/>
<dbReference type="GO" id="GO:0015344">
    <property type="term" value="F:siderophore uptake transmembrane transporter activity"/>
    <property type="evidence" value="ECO:0007669"/>
    <property type="project" value="TreeGrafter"/>
</dbReference>
<keyword evidence="3 8" id="KW-1134">Transmembrane beta strand</keyword>
<evidence type="ECO:0000256" key="2">
    <source>
        <dbReference type="ARBA" id="ARBA00022448"/>
    </source>
</evidence>
<dbReference type="Pfam" id="PF13715">
    <property type="entry name" value="CarbopepD_reg_2"/>
    <property type="match status" value="1"/>
</dbReference>
<dbReference type="InterPro" id="IPR037066">
    <property type="entry name" value="Plug_dom_sf"/>
</dbReference>
<organism evidence="11 12">
    <name type="scientific">Haliscomenobacter hydrossis (strain ATCC 27775 / DSM 1100 / LMG 10767 / O)</name>
    <dbReference type="NCBI Taxonomy" id="760192"/>
    <lineage>
        <taxon>Bacteria</taxon>
        <taxon>Pseudomonadati</taxon>
        <taxon>Bacteroidota</taxon>
        <taxon>Saprospiria</taxon>
        <taxon>Saprospirales</taxon>
        <taxon>Haliscomenobacteraceae</taxon>
        <taxon>Haliscomenobacter</taxon>
    </lineage>
</organism>
<dbReference type="PROSITE" id="PS52016">
    <property type="entry name" value="TONB_DEPENDENT_REC_3"/>
    <property type="match status" value="1"/>
</dbReference>
<keyword evidence="2 8" id="KW-0813">Transport</keyword>
<dbReference type="STRING" id="760192.Halhy_5134"/>
<feature type="chain" id="PRO_5003312475" evidence="9">
    <location>
        <begin position="32"/>
        <end position="1077"/>
    </location>
</feature>
<reference key="2">
    <citation type="submission" date="2011-04" db="EMBL/GenBank/DDBJ databases">
        <title>Complete sequence of chromosome of Haliscomenobacter hydrossis DSM 1100.</title>
        <authorList>
            <consortium name="US DOE Joint Genome Institute (JGI-PGF)"/>
            <person name="Lucas S."/>
            <person name="Han J."/>
            <person name="Lapidus A."/>
            <person name="Bruce D."/>
            <person name="Goodwin L."/>
            <person name="Pitluck S."/>
            <person name="Peters L."/>
            <person name="Kyrpides N."/>
            <person name="Mavromatis K."/>
            <person name="Ivanova N."/>
            <person name="Ovchinnikova G."/>
            <person name="Pagani I."/>
            <person name="Daligault H."/>
            <person name="Detter J.C."/>
            <person name="Han C."/>
            <person name="Land M."/>
            <person name="Hauser L."/>
            <person name="Markowitz V."/>
            <person name="Cheng J.-F."/>
            <person name="Hugenholtz P."/>
            <person name="Woyke T."/>
            <person name="Wu D."/>
            <person name="Verbarg S."/>
            <person name="Frueling A."/>
            <person name="Brambilla E."/>
            <person name="Klenk H.-P."/>
            <person name="Eisen J.A."/>
        </authorList>
    </citation>
    <scope>NUCLEOTIDE SEQUENCE</scope>
    <source>
        <strain>DSM 1100</strain>
    </source>
</reference>
<dbReference type="RefSeq" id="WP_013767495.1">
    <property type="nucleotide sequence ID" value="NC_015510.1"/>
</dbReference>
<dbReference type="InterPro" id="IPR036942">
    <property type="entry name" value="Beta-barrel_TonB_sf"/>
</dbReference>
<dbReference type="AlphaFoldDB" id="F4L3I3"/>
<evidence type="ECO:0000256" key="9">
    <source>
        <dbReference type="SAM" id="SignalP"/>
    </source>
</evidence>
<dbReference type="Gene3D" id="2.60.40.1120">
    <property type="entry name" value="Carboxypeptidase-like, regulatory domain"/>
    <property type="match status" value="1"/>
</dbReference>
<keyword evidence="11" id="KW-0675">Receptor</keyword>
<evidence type="ECO:0000256" key="8">
    <source>
        <dbReference type="PROSITE-ProRule" id="PRU01360"/>
    </source>
</evidence>
<dbReference type="PANTHER" id="PTHR30069:SF29">
    <property type="entry name" value="HEMOGLOBIN AND HEMOGLOBIN-HAPTOGLOBIN-BINDING PROTEIN 1-RELATED"/>
    <property type="match status" value="1"/>
</dbReference>
<dbReference type="OrthoDB" id="9768177at2"/>
<feature type="signal peptide" evidence="9">
    <location>
        <begin position="1"/>
        <end position="31"/>
    </location>
</feature>
<dbReference type="EMBL" id="CP002691">
    <property type="protein sequence ID" value="AEE52960.1"/>
    <property type="molecule type" value="Genomic_DNA"/>
</dbReference>
<evidence type="ECO:0000256" key="6">
    <source>
        <dbReference type="ARBA" id="ARBA00023136"/>
    </source>
</evidence>
<dbReference type="InterPro" id="IPR008969">
    <property type="entry name" value="CarboxyPept-like_regulatory"/>
</dbReference>
<evidence type="ECO:0000259" key="10">
    <source>
        <dbReference type="Pfam" id="PF07715"/>
    </source>
</evidence>
<dbReference type="Gene3D" id="2.170.130.10">
    <property type="entry name" value="TonB-dependent receptor, plug domain"/>
    <property type="match status" value="1"/>
</dbReference>
<evidence type="ECO:0000256" key="3">
    <source>
        <dbReference type="ARBA" id="ARBA00022452"/>
    </source>
</evidence>
<dbReference type="InterPro" id="IPR012910">
    <property type="entry name" value="Plug_dom"/>
</dbReference>
<evidence type="ECO:0000313" key="11">
    <source>
        <dbReference type="EMBL" id="AEE52960.1"/>
    </source>
</evidence>
<dbReference type="SUPFAM" id="SSF49464">
    <property type="entry name" value="Carboxypeptidase regulatory domain-like"/>
    <property type="match status" value="1"/>
</dbReference>
<keyword evidence="7 8" id="KW-0998">Cell outer membrane</keyword>
<comment type="subcellular location">
    <subcellularLocation>
        <location evidence="1 8">Cell outer membrane</location>
        <topology evidence="1 8">Multi-pass membrane protein</topology>
    </subcellularLocation>
</comment>
<evidence type="ECO:0000256" key="5">
    <source>
        <dbReference type="ARBA" id="ARBA00022729"/>
    </source>
</evidence>
<dbReference type="Gene3D" id="2.40.170.20">
    <property type="entry name" value="TonB-dependent receptor, beta-barrel domain"/>
    <property type="match status" value="1"/>
</dbReference>
<keyword evidence="5 9" id="KW-0732">Signal</keyword>